<dbReference type="Proteomes" id="UP000799291">
    <property type="component" value="Unassembled WGS sequence"/>
</dbReference>
<evidence type="ECO:0000313" key="2">
    <source>
        <dbReference type="Proteomes" id="UP000799291"/>
    </source>
</evidence>
<gene>
    <name evidence="1" type="ORF">K458DRAFT_412760</name>
</gene>
<evidence type="ECO:0000313" key="1">
    <source>
        <dbReference type="EMBL" id="KAF2689889.1"/>
    </source>
</evidence>
<sequence length="85" mass="10009">MWVHVTFALAVADALETKILRSRWWFSLAFYKHMSAGGVRLISCCSDRLPHLQTDEPSPKRLVWEAFSLKKKLMLNQYILKERMI</sequence>
<feature type="non-terminal residue" evidence="1">
    <location>
        <position position="85"/>
    </location>
</feature>
<organism evidence="1 2">
    <name type="scientific">Lentithecium fluviatile CBS 122367</name>
    <dbReference type="NCBI Taxonomy" id="1168545"/>
    <lineage>
        <taxon>Eukaryota</taxon>
        <taxon>Fungi</taxon>
        <taxon>Dikarya</taxon>
        <taxon>Ascomycota</taxon>
        <taxon>Pezizomycotina</taxon>
        <taxon>Dothideomycetes</taxon>
        <taxon>Pleosporomycetidae</taxon>
        <taxon>Pleosporales</taxon>
        <taxon>Massarineae</taxon>
        <taxon>Lentitheciaceae</taxon>
        <taxon>Lentithecium</taxon>
    </lineage>
</organism>
<protein>
    <submittedName>
        <fullName evidence="1">Uncharacterized protein</fullName>
    </submittedName>
</protein>
<dbReference type="AlphaFoldDB" id="A0A6G1JIC4"/>
<proteinExistence type="predicted"/>
<reference evidence="1" key="1">
    <citation type="journal article" date="2020" name="Stud. Mycol.">
        <title>101 Dothideomycetes genomes: a test case for predicting lifestyles and emergence of pathogens.</title>
        <authorList>
            <person name="Haridas S."/>
            <person name="Albert R."/>
            <person name="Binder M."/>
            <person name="Bloem J."/>
            <person name="Labutti K."/>
            <person name="Salamov A."/>
            <person name="Andreopoulos B."/>
            <person name="Baker S."/>
            <person name="Barry K."/>
            <person name="Bills G."/>
            <person name="Bluhm B."/>
            <person name="Cannon C."/>
            <person name="Castanera R."/>
            <person name="Culley D."/>
            <person name="Daum C."/>
            <person name="Ezra D."/>
            <person name="Gonzalez J."/>
            <person name="Henrissat B."/>
            <person name="Kuo A."/>
            <person name="Liang C."/>
            <person name="Lipzen A."/>
            <person name="Lutzoni F."/>
            <person name="Magnuson J."/>
            <person name="Mondo S."/>
            <person name="Nolan M."/>
            <person name="Ohm R."/>
            <person name="Pangilinan J."/>
            <person name="Park H.-J."/>
            <person name="Ramirez L."/>
            <person name="Alfaro M."/>
            <person name="Sun H."/>
            <person name="Tritt A."/>
            <person name="Yoshinaga Y."/>
            <person name="Zwiers L.-H."/>
            <person name="Turgeon B."/>
            <person name="Goodwin S."/>
            <person name="Spatafora J."/>
            <person name="Crous P."/>
            <person name="Grigoriev I."/>
        </authorList>
    </citation>
    <scope>NUCLEOTIDE SEQUENCE</scope>
    <source>
        <strain evidence="1">CBS 122367</strain>
    </source>
</reference>
<dbReference type="EMBL" id="MU005571">
    <property type="protein sequence ID" value="KAF2689889.1"/>
    <property type="molecule type" value="Genomic_DNA"/>
</dbReference>
<accession>A0A6G1JIC4</accession>
<name>A0A6G1JIC4_9PLEO</name>
<keyword evidence="2" id="KW-1185">Reference proteome</keyword>